<sequence>MPRKVYVTDPALFAKPKIKQETKDEEEARIAKRQLAVGQEVKTRTGDHYVVDRKLGTGGMGEVYRVRPVTDPDLKFAMKTEGKNGPDKSLLRLKVETFVYQQIAKSKVIDKSHYVRMIDAGLTDEVKFFIMDLIWQPLHIVIGDILNWKLSSHTKVSIARQTLKGIEGLHTIGFLHRDVKPSNFAVGLPPHQKVVYTLDFGIARYFLDKKGRVKVAREKVIFMGTLRYATIAGLEEKEQGRREDLEGWLYMMMEGIRRFNGLSIVLPAWDRRVAELFDRERIFPIFQLDLGVLPDSSTIRQMAPTVGIWVVDLVSWSGSDLLEQSRRVNEWQWGMNRLMDTEGKTSPHSATSLDRTLTTLAQSTIDALDCSSPWKSCHE</sequence>
<reference evidence="2" key="1">
    <citation type="journal article" date="2008" name="Nat. Genet.">
        <title>The Pristionchus pacificus genome provides a unique perspective on nematode lifestyle and parasitism.</title>
        <authorList>
            <person name="Dieterich C."/>
            <person name="Clifton S.W."/>
            <person name="Schuster L.N."/>
            <person name="Chinwalla A."/>
            <person name="Delehaunty K."/>
            <person name="Dinkelacker I."/>
            <person name="Fulton L."/>
            <person name="Fulton R."/>
            <person name="Godfrey J."/>
            <person name="Minx P."/>
            <person name="Mitreva M."/>
            <person name="Roeseler W."/>
            <person name="Tian H."/>
            <person name="Witte H."/>
            <person name="Yang S.P."/>
            <person name="Wilson R.K."/>
            <person name="Sommer R.J."/>
        </authorList>
    </citation>
    <scope>NUCLEOTIDE SEQUENCE [LARGE SCALE GENOMIC DNA]</scope>
    <source>
        <strain evidence="2">PS312</strain>
    </source>
</reference>
<dbReference type="InterPro" id="IPR011009">
    <property type="entry name" value="Kinase-like_dom_sf"/>
</dbReference>
<dbReference type="Proteomes" id="UP000005239">
    <property type="component" value="Unassembled WGS sequence"/>
</dbReference>
<dbReference type="GO" id="GO:0005524">
    <property type="term" value="F:ATP binding"/>
    <property type="evidence" value="ECO:0007669"/>
    <property type="project" value="UniProtKB-UniRule"/>
</dbReference>
<dbReference type="PROSITE" id="PS00107">
    <property type="entry name" value="PROTEIN_KINASE_ATP"/>
    <property type="match status" value="1"/>
</dbReference>
<accession>A0A2A6CS96</accession>
<dbReference type="EnsemblMetazoa" id="PPA05416.1">
    <property type="protein sequence ID" value="PPA05416.1"/>
    <property type="gene ID" value="WBGene00094970"/>
</dbReference>
<name>A0A2A6CS96_PRIPA</name>
<dbReference type="PROSITE" id="PS50011">
    <property type="entry name" value="PROTEIN_KINASE_DOM"/>
    <property type="match status" value="1"/>
</dbReference>
<dbReference type="InterPro" id="IPR000719">
    <property type="entry name" value="Prot_kinase_dom"/>
</dbReference>
<dbReference type="SUPFAM" id="SSF56112">
    <property type="entry name" value="Protein kinase-like (PK-like)"/>
    <property type="match status" value="1"/>
</dbReference>
<dbReference type="Gene3D" id="1.10.510.10">
    <property type="entry name" value="Transferase(Phosphotransferase) domain 1"/>
    <property type="match status" value="1"/>
</dbReference>
<dbReference type="SMART" id="SM00220">
    <property type="entry name" value="S_TKc"/>
    <property type="match status" value="1"/>
</dbReference>
<dbReference type="InterPro" id="IPR050235">
    <property type="entry name" value="CK1_Ser-Thr_kinase"/>
</dbReference>
<dbReference type="GO" id="GO:0004674">
    <property type="term" value="F:protein serine/threonine kinase activity"/>
    <property type="evidence" value="ECO:0000318"/>
    <property type="project" value="GO_Central"/>
</dbReference>
<accession>A0A8R1Y5E5</accession>
<dbReference type="InterPro" id="IPR017441">
    <property type="entry name" value="Protein_kinase_ATP_BS"/>
</dbReference>
<gene>
    <name evidence="1" type="primary">WBGene00094970</name>
</gene>
<organism evidence="1 2">
    <name type="scientific">Pristionchus pacificus</name>
    <name type="common">Parasitic nematode worm</name>
    <dbReference type="NCBI Taxonomy" id="54126"/>
    <lineage>
        <taxon>Eukaryota</taxon>
        <taxon>Metazoa</taxon>
        <taxon>Ecdysozoa</taxon>
        <taxon>Nematoda</taxon>
        <taxon>Chromadorea</taxon>
        <taxon>Rhabditida</taxon>
        <taxon>Rhabditina</taxon>
        <taxon>Diplogasteromorpha</taxon>
        <taxon>Diplogasteroidea</taxon>
        <taxon>Neodiplogasteridae</taxon>
        <taxon>Pristionchus</taxon>
    </lineage>
</organism>
<dbReference type="GO" id="GO:0005634">
    <property type="term" value="C:nucleus"/>
    <property type="evidence" value="ECO:0000318"/>
    <property type="project" value="GO_Central"/>
</dbReference>
<evidence type="ECO:0000313" key="2">
    <source>
        <dbReference type="Proteomes" id="UP000005239"/>
    </source>
</evidence>
<dbReference type="GO" id="GO:0007165">
    <property type="term" value="P:signal transduction"/>
    <property type="evidence" value="ECO:0000318"/>
    <property type="project" value="GO_Central"/>
</dbReference>
<dbReference type="GO" id="GO:0005737">
    <property type="term" value="C:cytoplasm"/>
    <property type="evidence" value="ECO:0000318"/>
    <property type="project" value="GO_Central"/>
</dbReference>
<dbReference type="AlphaFoldDB" id="A0A2A6CS96"/>
<protein>
    <submittedName>
        <fullName evidence="1">Protein kinase domain-containing protein</fullName>
    </submittedName>
</protein>
<evidence type="ECO:0000313" key="1">
    <source>
        <dbReference type="EnsemblMetazoa" id="PPA05416.1"/>
    </source>
</evidence>
<reference evidence="1" key="2">
    <citation type="submission" date="2022-06" db="UniProtKB">
        <authorList>
            <consortium name="EnsemblMetazoa"/>
        </authorList>
    </citation>
    <scope>IDENTIFICATION</scope>
    <source>
        <strain evidence="1">PS312</strain>
    </source>
</reference>
<dbReference type="PANTHER" id="PTHR11909">
    <property type="entry name" value="CASEIN KINASE-RELATED"/>
    <property type="match status" value="1"/>
</dbReference>
<keyword evidence="2" id="KW-1185">Reference proteome</keyword>
<dbReference type="Pfam" id="PF00069">
    <property type="entry name" value="Pkinase"/>
    <property type="match status" value="1"/>
</dbReference>
<proteinExistence type="predicted"/>